<evidence type="ECO:0000256" key="3">
    <source>
        <dbReference type="ARBA" id="ARBA00023163"/>
    </source>
</evidence>
<dbReference type="InterPro" id="IPR046532">
    <property type="entry name" value="DUF6597"/>
</dbReference>
<protein>
    <submittedName>
        <fullName evidence="5">AraC family transcriptional regulator</fullName>
    </submittedName>
</protein>
<name>A0A1B3CS97_PSEFL</name>
<dbReference type="Gene3D" id="1.10.10.60">
    <property type="entry name" value="Homeodomain-like"/>
    <property type="match status" value="1"/>
</dbReference>
<keyword evidence="3" id="KW-0804">Transcription</keyword>
<dbReference type="Proteomes" id="UP000593833">
    <property type="component" value="Chromosome"/>
</dbReference>
<dbReference type="GO" id="GO:0003700">
    <property type="term" value="F:DNA-binding transcription factor activity"/>
    <property type="evidence" value="ECO:0007669"/>
    <property type="project" value="InterPro"/>
</dbReference>
<dbReference type="OrthoDB" id="9809338at2"/>
<keyword evidence="2" id="KW-0238">DNA-binding</keyword>
<sequence length="275" mass="31295">MIKQNVPTPRHHTANEQPWFVLNSSRYSVMPCAHPAISHFYAFDVAQSANLLAVPDGCVDILFDCDATRPTARICGTPLVAQAVELHQHHHYFGVRFSPGVIPGFVNVLAEELTERELDLLEVSEFAQRIFESIVQTPLLGDQMRLFNDYLTPRLMGKTSKLTAMIIQQAMRHRGDIRVQQLEDLSGYTSRTLHRQFNQDTGMSPKTFCRIIRCQAALDTLNTQHDVSFSQLALDLGFSDQSHFLRDFKKLVSTTPCDYQRKMTQNAYSDRISYA</sequence>
<evidence type="ECO:0000256" key="4">
    <source>
        <dbReference type="ARBA" id="ARBA00037345"/>
    </source>
</evidence>
<evidence type="ECO:0000313" key="6">
    <source>
        <dbReference type="Proteomes" id="UP000593833"/>
    </source>
</evidence>
<dbReference type="InterPro" id="IPR018060">
    <property type="entry name" value="HTH_AraC"/>
</dbReference>
<dbReference type="SMART" id="SM00342">
    <property type="entry name" value="HTH_ARAC"/>
    <property type="match status" value="1"/>
</dbReference>
<gene>
    <name evidence="5" type="ORF">IM720_16840</name>
</gene>
<dbReference type="Pfam" id="PF20240">
    <property type="entry name" value="DUF6597"/>
    <property type="match status" value="1"/>
</dbReference>
<evidence type="ECO:0000256" key="1">
    <source>
        <dbReference type="ARBA" id="ARBA00023015"/>
    </source>
</evidence>
<reference evidence="5 6" key="1">
    <citation type="submission" date="2020-10" db="EMBL/GenBank/DDBJ databases">
        <title>Complete genome sequence of a novel Pseudomonas fluorescens strain isolated from the flower of kumarahou (Pomaderris kumeraho).</title>
        <authorList>
            <person name="Summers M.C."/>
            <person name="Nowak V."/>
            <person name="Fairhurst M.J."/>
            <person name="Owen J.G."/>
            <person name="Gerth M.L."/>
            <person name="Patrick W.M."/>
        </authorList>
    </citation>
    <scope>NUCLEOTIDE SEQUENCE [LARGE SCALE GENOMIC DNA]</scope>
    <source>
        <strain evidence="5 6">KF1</strain>
    </source>
</reference>
<accession>A0A1B3CS97</accession>
<evidence type="ECO:0000313" key="5">
    <source>
        <dbReference type="EMBL" id="QOU02398.1"/>
    </source>
</evidence>
<dbReference type="PANTHER" id="PTHR46796">
    <property type="entry name" value="HTH-TYPE TRANSCRIPTIONAL ACTIVATOR RHAS-RELATED"/>
    <property type="match status" value="1"/>
</dbReference>
<organism evidence="5 6">
    <name type="scientific">Pseudomonas fluorescens</name>
    <dbReference type="NCBI Taxonomy" id="294"/>
    <lineage>
        <taxon>Bacteria</taxon>
        <taxon>Pseudomonadati</taxon>
        <taxon>Pseudomonadota</taxon>
        <taxon>Gammaproteobacteria</taxon>
        <taxon>Pseudomonadales</taxon>
        <taxon>Pseudomonadaceae</taxon>
        <taxon>Pseudomonas</taxon>
    </lineage>
</organism>
<dbReference type="PANTHER" id="PTHR46796:SF13">
    <property type="entry name" value="HTH-TYPE TRANSCRIPTIONAL ACTIVATOR RHAS"/>
    <property type="match status" value="1"/>
</dbReference>
<evidence type="ECO:0000256" key="2">
    <source>
        <dbReference type="ARBA" id="ARBA00023125"/>
    </source>
</evidence>
<dbReference type="AlphaFoldDB" id="A0A1B3CS97"/>
<dbReference type="GO" id="GO:0043565">
    <property type="term" value="F:sequence-specific DNA binding"/>
    <property type="evidence" value="ECO:0007669"/>
    <property type="project" value="InterPro"/>
</dbReference>
<dbReference type="PROSITE" id="PS01124">
    <property type="entry name" value="HTH_ARAC_FAMILY_2"/>
    <property type="match status" value="1"/>
</dbReference>
<dbReference type="Pfam" id="PF12833">
    <property type="entry name" value="HTH_18"/>
    <property type="match status" value="1"/>
</dbReference>
<keyword evidence="1" id="KW-0805">Transcription regulation</keyword>
<dbReference type="InterPro" id="IPR009057">
    <property type="entry name" value="Homeodomain-like_sf"/>
</dbReference>
<dbReference type="EMBL" id="CP063233">
    <property type="protein sequence ID" value="QOU02398.1"/>
    <property type="molecule type" value="Genomic_DNA"/>
</dbReference>
<dbReference type="InterPro" id="IPR050204">
    <property type="entry name" value="AraC_XylS_family_regulators"/>
</dbReference>
<dbReference type="SUPFAM" id="SSF46689">
    <property type="entry name" value="Homeodomain-like"/>
    <property type="match status" value="1"/>
</dbReference>
<dbReference type="RefSeq" id="WP_024075446.1">
    <property type="nucleotide sequence ID" value="NZ_CP015637.1"/>
</dbReference>
<comment type="function">
    <text evidence="4">Regulatory protein of the TOL plasmid xyl operons. XylS activates the xylXYZLTEGFJQKIH operon required for the degradation of toluene, m-xylene and p-xylene.</text>
</comment>
<proteinExistence type="predicted"/>